<name>A0A562LF42_9GAMM</name>
<dbReference type="Proteomes" id="UP000315167">
    <property type="component" value="Unassembled WGS sequence"/>
</dbReference>
<evidence type="ECO:0000313" key="3">
    <source>
        <dbReference type="Proteomes" id="UP000315167"/>
    </source>
</evidence>
<reference evidence="2 3" key="1">
    <citation type="journal article" date="2015" name="Stand. Genomic Sci.">
        <title>Genomic Encyclopedia of Bacterial and Archaeal Type Strains, Phase III: the genomes of soil and plant-associated and newly described type strains.</title>
        <authorList>
            <person name="Whitman W.B."/>
            <person name="Woyke T."/>
            <person name="Klenk H.P."/>
            <person name="Zhou Y."/>
            <person name="Lilburn T.G."/>
            <person name="Beck B.J."/>
            <person name="De Vos P."/>
            <person name="Vandamme P."/>
            <person name="Eisen J.A."/>
            <person name="Garrity G."/>
            <person name="Hugenholtz P."/>
            <person name="Kyrpides N.C."/>
        </authorList>
    </citation>
    <scope>NUCLEOTIDE SEQUENCE [LARGE SCALE GENOMIC DNA]</scope>
    <source>
        <strain evidence="2 3">CGMCC 1.10821</strain>
    </source>
</reference>
<evidence type="ECO:0000313" key="2">
    <source>
        <dbReference type="EMBL" id="TWI06226.1"/>
    </source>
</evidence>
<gene>
    <name evidence="2" type="ORF">IP90_00491</name>
</gene>
<keyword evidence="3" id="KW-1185">Reference proteome</keyword>
<dbReference type="NCBIfam" id="TIGR02532">
    <property type="entry name" value="IV_pilin_GFxxxE"/>
    <property type="match status" value="1"/>
</dbReference>
<keyword evidence="1" id="KW-1133">Transmembrane helix</keyword>
<dbReference type="SUPFAM" id="SSF54523">
    <property type="entry name" value="Pili subunits"/>
    <property type="match status" value="1"/>
</dbReference>
<keyword evidence="1" id="KW-0812">Transmembrane</keyword>
<feature type="transmembrane region" description="Helical" evidence="1">
    <location>
        <begin position="21"/>
        <end position="44"/>
    </location>
</feature>
<dbReference type="AlphaFoldDB" id="A0A562LF42"/>
<protein>
    <submittedName>
        <fullName evidence="2">Prepilin-type N-terminal cleavage/methylation domain-containing protein</fullName>
    </submittedName>
</protein>
<dbReference type="Gene3D" id="3.30.700.10">
    <property type="entry name" value="Glycoprotein, Type 4 Pilin"/>
    <property type="match status" value="1"/>
</dbReference>
<sequence length="258" mass="26742">MTTLARHRFRAGVASRGARGFTLLEMAVSVSVIGVLAVLATGTFSGVADVRARARAEAEAEVARQAIRTFMLRNKRLPCPDLSADGNGAREGIGGSCPAGAQVGWLPYESLGLARPVPNQRMRYAVSRGGADLVAPITPGGLGSDLDAVARLRRTLAAAAQLPDSNARPYITGIGSSADAENCGHIVANPAFAVIAPVADRDDAGGNHPGFDGLNRDMAESGQRCIAAPARPMDATYDDVVIAESSSTLLGWLAAHTR</sequence>
<dbReference type="InterPro" id="IPR012902">
    <property type="entry name" value="N_methyl_site"/>
</dbReference>
<dbReference type="RefSeq" id="WP_144898018.1">
    <property type="nucleotide sequence ID" value="NZ_VLKN01000001.1"/>
</dbReference>
<comment type="caution">
    <text evidence="2">The sequence shown here is derived from an EMBL/GenBank/DDBJ whole genome shotgun (WGS) entry which is preliminary data.</text>
</comment>
<dbReference type="EMBL" id="VLKN01000001">
    <property type="protein sequence ID" value="TWI06226.1"/>
    <property type="molecule type" value="Genomic_DNA"/>
</dbReference>
<evidence type="ECO:0000256" key="1">
    <source>
        <dbReference type="SAM" id="Phobius"/>
    </source>
</evidence>
<keyword evidence="1" id="KW-0472">Membrane</keyword>
<organism evidence="2 3">
    <name type="scientific">Luteimonas cucumeris</name>
    <dbReference type="NCBI Taxonomy" id="985012"/>
    <lineage>
        <taxon>Bacteria</taxon>
        <taxon>Pseudomonadati</taxon>
        <taxon>Pseudomonadota</taxon>
        <taxon>Gammaproteobacteria</taxon>
        <taxon>Lysobacterales</taxon>
        <taxon>Lysobacteraceae</taxon>
        <taxon>Luteimonas</taxon>
    </lineage>
</organism>
<dbReference type="PROSITE" id="PS00409">
    <property type="entry name" value="PROKAR_NTER_METHYL"/>
    <property type="match status" value="1"/>
</dbReference>
<proteinExistence type="predicted"/>
<dbReference type="InterPro" id="IPR045584">
    <property type="entry name" value="Pilin-like"/>
</dbReference>
<dbReference type="OrthoDB" id="6038212at2"/>
<dbReference type="Pfam" id="PF07963">
    <property type="entry name" value="N_methyl"/>
    <property type="match status" value="1"/>
</dbReference>
<accession>A0A562LF42</accession>